<dbReference type="EMBL" id="CAJNNW010034045">
    <property type="protein sequence ID" value="CAE8721388.1"/>
    <property type="molecule type" value="Genomic_DNA"/>
</dbReference>
<dbReference type="Proteomes" id="UP000626109">
    <property type="component" value="Unassembled WGS sequence"/>
</dbReference>
<evidence type="ECO:0000313" key="3">
    <source>
        <dbReference type="Proteomes" id="UP000626109"/>
    </source>
</evidence>
<protein>
    <submittedName>
        <fullName evidence="2">Uncharacterized protein</fullName>
    </submittedName>
</protein>
<name>A0A813L649_POLGL</name>
<comment type="caution">
    <text evidence="2">The sequence shown here is derived from an EMBL/GenBank/DDBJ whole genome shotgun (WGS) entry which is preliminary data.</text>
</comment>
<proteinExistence type="predicted"/>
<evidence type="ECO:0000313" key="2">
    <source>
        <dbReference type="EMBL" id="CAE8721388.1"/>
    </source>
</evidence>
<dbReference type="AlphaFoldDB" id="A0A813L649"/>
<sequence>HHPRIAKGRETGPDDQDRDAESAEVCIAEVRSANFHLSTSPDSPSFAAAAAGLELVHTVLAGFQETLLPGMCGSAPACGPGRSCQPRSLSTILRTRWDGGRASRWLPVPVRCWA</sequence>
<organism evidence="2 3">
    <name type="scientific">Polarella glacialis</name>
    <name type="common">Dinoflagellate</name>
    <dbReference type="NCBI Taxonomy" id="89957"/>
    <lineage>
        <taxon>Eukaryota</taxon>
        <taxon>Sar</taxon>
        <taxon>Alveolata</taxon>
        <taxon>Dinophyceae</taxon>
        <taxon>Suessiales</taxon>
        <taxon>Suessiaceae</taxon>
        <taxon>Polarella</taxon>
    </lineage>
</organism>
<evidence type="ECO:0000256" key="1">
    <source>
        <dbReference type="SAM" id="MobiDB-lite"/>
    </source>
</evidence>
<accession>A0A813L649</accession>
<feature type="region of interest" description="Disordered" evidence="1">
    <location>
        <begin position="1"/>
        <end position="21"/>
    </location>
</feature>
<reference evidence="2" key="1">
    <citation type="submission" date="2021-02" db="EMBL/GenBank/DDBJ databases">
        <authorList>
            <person name="Dougan E. K."/>
            <person name="Rhodes N."/>
            <person name="Thang M."/>
            <person name="Chan C."/>
        </authorList>
    </citation>
    <scope>NUCLEOTIDE SEQUENCE</scope>
</reference>
<gene>
    <name evidence="2" type="ORF">PGLA2088_LOCUS41906</name>
</gene>
<feature type="non-terminal residue" evidence="2">
    <location>
        <position position="1"/>
    </location>
</feature>